<dbReference type="PROSITE" id="PS51669">
    <property type="entry name" value="4FE4S_MOW_BIS_MGD"/>
    <property type="match status" value="1"/>
</dbReference>
<dbReference type="Gene3D" id="2.40.40.20">
    <property type="match status" value="1"/>
</dbReference>
<proteinExistence type="predicted"/>
<dbReference type="Gene3D" id="3.30.70.20">
    <property type="match status" value="2"/>
</dbReference>
<comment type="caution">
    <text evidence="7">The sequence shown here is derived from an EMBL/GenBank/DDBJ whole genome shotgun (WGS) entry which is preliminary data.</text>
</comment>
<dbReference type="SUPFAM" id="SSF50692">
    <property type="entry name" value="ADC-like"/>
    <property type="match status" value="1"/>
</dbReference>
<evidence type="ECO:0000256" key="1">
    <source>
        <dbReference type="ARBA" id="ARBA00022723"/>
    </source>
</evidence>
<reference evidence="7" key="1">
    <citation type="submission" date="2022-04" db="EMBL/GenBank/DDBJ databases">
        <title>Roseomonas acroporae sp. nov., isolated from coral Acropora digitifera.</title>
        <authorList>
            <person name="Sun H."/>
        </authorList>
    </citation>
    <scope>NUCLEOTIDE SEQUENCE</scope>
    <source>
        <strain evidence="7">NAR14</strain>
    </source>
</reference>
<feature type="domain" description="4Fe-4S ferredoxin-type" evidence="5">
    <location>
        <begin position="809"/>
        <end position="838"/>
    </location>
</feature>
<dbReference type="InterPro" id="IPR009010">
    <property type="entry name" value="Asp_de-COase-like_dom_sf"/>
</dbReference>
<evidence type="ECO:0000313" key="8">
    <source>
        <dbReference type="Proteomes" id="UP001139516"/>
    </source>
</evidence>
<evidence type="ECO:0000256" key="3">
    <source>
        <dbReference type="ARBA" id="ARBA00023014"/>
    </source>
</evidence>
<feature type="compositionally biased region" description="Basic and acidic residues" evidence="4">
    <location>
        <begin position="347"/>
        <end position="362"/>
    </location>
</feature>
<evidence type="ECO:0000256" key="2">
    <source>
        <dbReference type="ARBA" id="ARBA00023004"/>
    </source>
</evidence>
<dbReference type="PROSITE" id="PS51379">
    <property type="entry name" value="4FE4S_FER_2"/>
    <property type="match status" value="3"/>
</dbReference>
<keyword evidence="2" id="KW-0408">Iron</keyword>
<feature type="domain" description="4Fe-4S Mo/W bis-MGD-type" evidence="6">
    <location>
        <begin position="50"/>
        <end position="110"/>
    </location>
</feature>
<protein>
    <submittedName>
        <fullName evidence="7">4Fe-4S dicluster domain-containing protein</fullName>
    </submittedName>
</protein>
<gene>
    <name evidence="7" type="ORF">M0638_24310</name>
</gene>
<dbReference type="PANTHER" id="PTHR42783:SF3">
    <property type="entry name" value="GLUTAMATE SYNTHASE [NADPH] SMALL CHAIN-RELATED"/>
    <property type="match status" value="1"/>
</dbReference>
<dbReference type="Pfam" id="PF13247">
    <property type="entry name" value="Fer4_11"/>
    <property type="match status" value="1"/>
</dbReference>
<evidence type="ECO:0000256" key="4">
    <source>
        <dbReference type="SAM" id="MobiDB-lite"/>
    </source>
</evidence>
<dbReference type="SUPFAM" id="SSF54862">
    <property type="entry name" value="4Fe-4S ferredoxins"/>
    <property type="match status" value="1"/>
</dbReference>
<accession>A0A9X2BYY9</accession>
<keyword evidence="1" id="KW-0479">Metal-binding</keyword>
<dbReference type="InterPro" id="IPR006963">
    <property type="entry name" value="Mopterin_OxRdtase_4Fe-4S_dom"/>
</dbReference>
<organism evidence="7 8">
    <name type="scientific">Roseomonas acroporae</name>
    <dbReference type="NCBI Taxonomy" id="2937791"/>
    <lineage>
        <taxon>Bacteria</taxon>
        <taxon>Pseudomonadati</taxon>
        <taxon>Pseudomonadota</taxon>
        <taxon>Alphaproteobacteria</taxon>
        <taxon>Acetobacterales</taxon>
        <taxon>Roseomonadaceae</taxon>
        <taxon>Roseomonas</taxon>
    </lineage>
</organism>
<dbReference type="Proteomes" id="UP001139516">
    <property type="component" value="Unassembled WGS sequence"/>
</dbReference>
<name>A0A9X2BYY9_9PROT</name>
<feature type="domain" description="4Fe-4S ferredoxin-type" evidence="5">
    <location>
        <begin position="714"/>
        <end position="744"/>
    </location>
</feature>
<feature type="domain" description="4Fe-4S ferredoxin-type" evidence="5">
    <location>
        <begin position="777"/>
        <end position="808"/>
    </location>
</feature>
<evidence type="ECO:0000259" key="6">
    <source>
        <dbReference type="PROSITE" id="PS51669"/>
    </source>
</evidence>
<keyword evidence="8" id="KW-1185">Reference proteome</keyword>
<evidence type="ECO:0000259" key="5">
    <source>
        <dbReference type="PROSITE" id="PS51379"/>
    </source>
</evidence>
<keyword evidence="3" id="KW-0411">Iron-sulfur</keyword>
<dbReference type="PANTHER" id="PTHR42783">
    <property type="entry name" value="GLUTAMATE SYNTHASE [NADPH] SMALL CHAIN"/>
    <property type="match status" value="1"/>
</dbReference>
<dbReference type="AlphaFoldDB" id="A0A9X2BYY9"/>
<dbReference type="RefSeq" id="WP_248669548.1">
    <property type="nucleotide sequence ID" value="NZ_JALPRX010000126.1"/>
</dbReference>
<sequence>MTAGRPATDPTRRDALGLMAASTALALAGCDGPDEFGQPLWSRGRGAPDAASYATVLELDGLGRGVLVHTRAGHAVKVEGNPDHPASLGATDVFAEAAVLSLHDPERSRRVRAGGRPRPEAELEAALAAARETLRATGGQGLRLLTGPVSSPTLRRLIGQVLAAFPGAAWHRHAPLAEDAALDGALAAFGRPVAVVPDLARARAVLCLGADPLGAGPAQIRLARDWSEGRAAGRAAGALPWLCVAGATPGLTAARADRRLALPPAEVTRLARAVATALSVPGLAATAAHPEAGAIAARLRAAGPDALVLAGPGAGPEAHALAHATNAALGSAARRLVPSPLGGEGLDSERLGSERLGGEGKAGESLRDLVSSMAAGTVSHLLVLDADPVGEAPAALGFAAALDRVPFSLHLGPRLDATALAATWHAPLRHPLESWGDSLAFDGTPALCQPATVPLVASARDAAQVLLALLGHSEPEGGPKAGTARAAVRATWAGRWNLPADSAEFAARWEAALERGVAGEAPPALEPTPRPGWDTLRDPPPTDGLVAAFVPDPAVRAGEWAHNAWLRELPQPLTGLAWGNAALLAPATAAALGLRAGDEVMLALEDRRVPAPVLPLPGHAEGVVTLPLGGGRRVGEVAAAGRGFDAGLLRPADGAALAAGLTLHPTGRRAAPPLAPTARGQEEAPRLLAPGGSLAPPPRDASLLPDWPYPGPAWAMAIDLDACIGCNACVLACQAENNVPVVGPAAVAAGRAMHWLRIDRDVLGPAGGPEAAGRDPPATQFRPVPCMHCEQAPCEPACPVNATVHDSEGLNVMVHARCIGTRTCANACPYGVRRFNWEDHRRAVAGALRNPEVSLRPRGVMEKCTYCSHRIAAARAGAAAGDGPAGPARTACQSACPTRAIVFGDLADPDGPVARARRDGRHFLPLGQLGTRPRTSYLARMEGTAPAPPADGAPG</sequence>
<dbReference type="GO" id="GO:0046872">
    <property type="term" value="F:metal ion binding"/>
    <property type="evidence" value="ECO:0007669"/>
    <property type="project" value="UniProtKB-KW"/>
</dbReference>
<dbReference type="PROSITE" id="PS51257">
    <property type="entry name" value="PROKAR_LIPOPROTEIN"/>
    <property type="match status" value="1"/>
</dbReference>
<feature type="region of interest" description="Disordered" evidence="4">
    <location>
        <begin position="340"/>
        <end position="362"/>
    </location>
</feature>
<dbReference type="GO" id="GO:0051536">
    <property type="term" value="F:iron-sulfur cluster binding"/>
    <property type="evidence" value="ECO:0007669"/>
    <property type="project" value="UniProtKB-KW"/>
</dbReference>
<dbReference type="CDD" id="cd10551">
    <property type="entry name" value="PsrB"/>
    <property type="match status" value="1"/>
</dbReference>
<dbReference type="GO" id="GO:0016491">
    <property type="term" value="F:oxidoreductase activity"/>
    <property type="evidence" value="ECO:0007669"/>
    <property type="project" value="InterPro"/>
</dbReference>
<dbReference type="SUPFAM" id="SSF53706">
    <property type="entry name" value="Formate dehydrogenase/DMSO reductase, domains 1-3"/>
    <property type="match status" value="1"/>
</dbReference>
<dbReference type="EMBL" id="JALPRX010000126">
    <property type="protein sequence ID" value="MCK8787499.1"/>
    <property type="molecule type" value="Genomic_DNA"/>
</dbReference>
<evidence type="ECO:0000313" key="7">
    <source>
        <dbReference type="EMBL" id="MCK8787499.1"/>
    </source>
</evidence>
<dbReference type="InterPro" id="IPR017896">
    <property type="entry name" value="4Fe4S_Fe-S-bd"/>
</dbReference>
<dbReference type="Gene3D" id="2.20.25.90">
    <property type="entry name" value="ADC-like domains"/>
    <property type="match status" value="1"/>
</dbReference>